<dbReference type="PANTHER" id="PTHR43798">
    <property type="entry name" value="MONOACYLGLYCEROL LIPASE"/>
    <property type="match status" value="1"/>
</dbReference>
<evidence type="ECO:0000256" key="1">
    <source>
        <dbReference type="ARBA" id="ARBA00008645"/>
    </source>
</evidence>
<gene>
    <name evidence="4" type="ORF">DAPPUDRAFT_301400</name>
</gene>
<protein>
    <recommendedName>
        <fullName evidence="3">AB hydrolase-1 domain-containing protein</fullName>
    </recommendedName>
</protein>
<dbReference type="InParanoid" id="E9G9B0"/>
<dbReference type="Proteomes" id="UP000000305">
    <property type="component" value="Unassembled WGS sequence"/>
</dbReference>
<dbReference type="KEGG" id="dpx:DAPPUDRAFT_301400"/>
<dbReference type="AlphaFoldDB" id="E9G9B0"/>
<dbReference type="Pfam" id="PF00561">
    <property type="entry name" value="Abhydrolase_1"/>
    <property type="match status" value="1"/>
</dbReference>
<reference evidence="4 5" key="1">
    <citation type="journal article" date="2011" name="Science">
        <title>The ecoresponsive genome of Daphnia pulex.</title>
        <authorList>
            <person name="Colbourne J.K."/>
            <person name="Pfrender M.E."/>
            <person name="Gilbert D."/>
            <person name="Thomas W.K."/>
            <person name="Tucker A."/>
            <person name="Oakley T.H."/>
            <person name="Tokishita S."/>
            <person name="Aerts A."/>
            <person name="Arnold G.J."/>
            <person name="Basu M.K."/>
            <person name="Bauer D.J."/>
            <person name="Caceres C.E."/>
            <person name="Carmel L."/>
            <person name="Casola C."/>
            <person name="Choi J.H."/>
            <person name="Detter J.C."/>
            <person name="Dong Q."/>
            <person name="Dusheyko S."/>
            <person name="Eads B.D."/>
            <person name="Frohlich T."/>
            <person name="Geiler-Samerotte K.A."/>
            <person name="Gerlach D."/>
            <person name="Hatcher P."/>
            <person name="Jogdeo S."/>
            <person name="Krijgsveld J."/>
            <person name="Kriventseva E.V."/>
            <person name="Kultz D."/>
            <person name="Laforsch C."/>
            <person name="Lindquist E."/>
            <person name="Lopez J."/>
            <person name="Manak J.R."/>
            <person name="Muller J."/>
            <person name="Pangilinan J."/>
            <person name="Patwardhan R.P."/>
            <person name="Pitluck S."/>
            <person name="Pritham E.J."/>
            <person name="Rechtsteiner A."/>
            <person name="Rho M."/>
            <person name="Rogozin I.B."/>
            <person name="Sakarya O."/>
            <person name="Salamov A."/>
            <person name="Schaack S."/>
            <person name="Shapiro H."/>
            <person name="Shiga Y."/>
            <person name="Skalitzky C."/>
            <person name="Smith Z."/>
            <person name="Souvorov A."/>
            <person name="Sung W."/>
            <person name="Tang Z."/>
            <person name="Tsuchiya D."/>
            <person name="Tu H."/>
            <person name="Vos H."/>
            <person name="Wang M."/>
            <person name="Wolf Y.I."/>
            <person name="Yamagata H."/>
            <person name="Yamada T."/>
            <person name="Ye Y."/>
            <person name="Shaw J.R."/>
            <person name="Andrews J."/>
            <person name="Crease T.J."/>
            <person name="Tang H."/>
            <person name="Lucas S.M."/>
            <person name="Robertson H.M."/>
            <person name="Bork P."/>
            <person name="Koonin E.V."/>
            <person name="Zdobnov E.M."/>
            <person name="Grigoriev I.V."/>
            <person name="Lynch M."/>
            <person name="Boore J.L."/>
        </authorList>
    </citation>
    <scope>NUCLEOTIDE SEQUENCE [LARGE SCALE GENOMIC DNA]</scope>
</reference>
<dbReference type="Gene3D" id="3.40.50.1820">
    <property type="entry name" value="alpha/beta hydrolase"/>
    <property type="match status" value="1"/>
</dbReference>
<dbReference type="InterPro" id="IPR029058">
    <property type="entry name" value="AB_hydrolase_fold"/>
</dbReference>
<dbReference type="PhylomeDB" id="E9G9B0"/>
<comment type="similarity">
    <text evidence="1">Belongs to the AB hydrolase superfamily.</text>
</comment>
<evidence type="ECO:0000256" key="2">
    <source>
        <dbReference type="ARBA" id="ARBA00022801"/>
    </source>
</evidence>
<dbReference type="PRINTS" id="PR00111">
    <property type="entry name" value="ABHYDROLASE"/>
</dbReference>
<dbReference type="HOGENOM" id="CLU_020336_8_2_1"/>
<dbReference type="InterPro" id="IPR050266">
    <property type="entry name" value="AB_hydrolase_sf"/>
</dbReference>
<evidence type="ECO:0000313" key="5">
    <source>
        <dbReference type="Proteomes" id="UP000000305"/>
    </source>
</evidence>
<dbReference type="PANTHER" id="PTHR43798:SF14">
    <property type="entry name" value="SERINE HYDROLASE-LIKE PROTEIN DDB_G0286239"/>
    <property type="match status" value="1"/>
</dbReference>
<evidence type="ECO:0000313" key="4">
    <source>
        <dbReference type="EMBL" id="EFX84105.1"/>
    </source>
</evidence>
<proteinExistence type="inferred from homology"/>
<dbReference type="eggNOG" id="KOG1454">
    <property type="taxonomic scope" value="Eukaryota"/>
</dbReference>
<dbReference type="SUPFAM" id="SSF53474">
    <property type="entry name" value="alpha/beta-Hydrolases"/>
    <property type="match status" value="1"/>
</dbReference>
<feature type="domain" description="AB hydrolase-1" evidence="3">
    <location>
        <begin position="82"/>
        <end position="200"/>
    </location>
</feature>
<sequence length="351" mass="40533">MNLASDWLPQRNQTMRFRRVSYQYTKFCKITQEIAIQAKYCRSSFLQKRWNHIIKAQDAREIQVPLPHGIIAGKEWGSEEGYPILCLHGLADNCDSFAPLAPLLSEKFRYIAVDAFGHGLTTHVPPGSPMNYWEKVIYIKRVVDHFKLKTFSIIGHSMGGSTGFLFASLYPDLVDRLLTLDIIKPVTVPLAWHTQDITEAIDLHLEMERKSQDPKNQKSYTQEQLVNRYVEAMGGTIYPEAVRVLMKRGSKASGSGFVFSHDPRMMLPSIMRFGIEEQRQIIKGIRCHLKIVKAKQGPLYEPVKYLEEFKAIYQRQCASYEYDESVDGTHHFHMHHPERVAPIINEYFSRL</sequence>
<keyword evidence="2" id="KW-0378">Hydrolase</keyword>
<organism evidence="4 5">
    <name type="scientific">Daphnia pulex</name>
    <name type="common">Water flea</name>
    <dbReference type="NCBI Taxonomy" id="6669"/>
    <lineage>
        <taxon>Eukaryota</taxon>
        <taxon>Metazoa</taxon>
        <taxon>Ecdysozoa</taxon>
        <taxon>Arthropoda</taxon>
        <taxon>Crustacea</taxon>
        <taxon>Branchiopoda</taxon>
        <taxon>Diplostraca</taxon>
        <taxon>Cladocera</taxon>
        <taxon>Anomopoda</taxon>
        <taxon>Daphniidae</taxon>
        <taxon>Daphnia</taxon>
    </lineage>
</organism>
<dbReference type="OMA" id="HIAARAW"/>
<dbReference type="OrthoDB" id="190201at2759"/>
<dbReference type="InterPro" id="IPR000073">
    <property type="entry name" value="AB_hydrolase_1"/>
</dbReference>
<dbReference type="EMBL" id="GL732535">
    <property type="protein sequence ID" value="EFX84105.1"/>
    <property type="molecule type" value="Genomic_DNA"/>
</dbReference>
<dbReference type="GO" id="GO:0016020">
    <property type="term" value="C:membrane"/>
    <property type="evidence" value="ECO:0000318"/>
    <property type="project" value="GO_Central"/>
</dbReference>
<name>E9G9B0_DAPPU</name>
<accession>E9G9B0</accession>
<keyword evidence="5" id="KW-1185">Reference proteome</keyword>
<evidence type="ECO:0000259" key="3">
    <source>
        <dbReference type="Pfam" id="PF00561"/>
    </source>
</evidence>
<dbReference type="GO" id="GO:0016787">
    <property type="term" value="F:hydrolase activity"/>
    <property type="evidence" value="ECO:0007669"/>
    <property type="project" value="UniProtKB-KW"/>
</dbReference>